<sequence length="88" mass="9867">MITARFKRGVKGERDERYRWWAGKTPNAAIQTVPLQQELVQDDHSERGDEKLNDEQEADSGSEVGQLAVQPCDPVDRGLAKGNVESEE</sequence>
<organism evidence="2 3">
    <name type="scientific">Psilocybe cyanescens</name>
    <dbReference type="NCBI Taxonomy" id="93625"/>
    <lineage>
        <taxon>Eukaryota</taxon>
        <taxon>Fungi</taxon>
        <taxon>Dikarya</taxon>
        <taxon>Basidiomycota</taxon>
        <taxon>Agaricomycotina</taxon>
        <taxon>Agaricomycetes</taxon>
        <taxon>Agaricomycetidae</taxon>
        <taxon>Agaricales</taxon>
        <taxon>Agaricineae</taxon>
        <taxon>Strophariaceae</taxon>
        <taxon>Psilocybe</taxon>
    </lineage>
</organism>
<gene>
    <name evidence="2" type="ORF">CVT25_007852</name>
</gene>
<evidence type="ECO:0000256" key="1">
    <source>
        <dbReference type="SAM" id="MobiDB-lite"/>
    </source>
</evidence>
<name>A0A409XJI7_PSICY</name>
<dbReference type="AlphaFoldDB" id="A0A409XJI7"/>
<accession>A0A409XJI7</accession>
<dbReference type="EMBL" id="NHYD01001513">
    <property type="protein sequence ID" value="PPQ90925.1"/>
    <property type="molecule type" value="Genomic_DNA"/>
</dbReference>
<evidence type="ECO:0000313" key="2">
    <source>
        <dbReference type="EMBL" id="PPQ90925.1"/>
    </source>
</evidence>
<comment type="caution">
    <text evidence="2">The sequence shown here is derived from an EMBL/GenBank/DDBJ whole genome shotgun (WGS) entry which is preliminary data.</text>
</comment>
<dbReference type="InParanoid" id="A0A409XJI7"/>
<protein>
    <submittedName>
        <fullName evidence="2">Uncharacterized protein</fullName>
    </submittedName>
</protein>
<feature type="compositionally biased region" description="Basic and acidic residues" evidence="1">
    <location>
        <begin position="41"/>
        <end position="54"/>
    </location>
</feature>
<keyword evidence="3" id="KW-1185">Reference proteome</keyword>
<proteinExistence type="predicted"/>
<reference evidence="2 3" key="1">
    <citation type="journal article" date="2018" name="Evol. Lett.">
        <title>Horizontal gene cluster transfer increased hallucinogenic mushroom diversity.</title>
        <authorList>
            <person name="Reynolds H.T."/>
            <person name="Vijayakumar V."/>
            <person name="Gluck-Thaler E."/>
            <person name="Korotkin H.B."/>
            <person name="Matheny P.B."/>
            <person name="Slot J.C."/>
        </authorList>
    </citation>
    <scope>NUCLEOTIDE SEQUENCE [LARGE SCALE GENOMIC DNA]</scope>
    <source>
        <strain evidence="2 3">2631</strain>
    </source>
</reference>
<dbReference type="Proteomes" id="UP000283269">
    <property type="component" value="Unassembled WGS sequence"/>
</dbReference>
<feature type="region of interest" description="Disordered" evidence="1">
    <location>
        <begin position="32"/>
        <end position="88"/>
    </location>
</feature>
<evidence type="ECO:0000313" key="3">
    <source>
        <dbReference type="Proteomes" id="UP000283269"/>
    </source>
</evidence>